<evidence type="ECO:0000313" key="1">
    <source>
        <dbReference type="EMBL" id="KKK82534.1"/>
    </source>
</evidence>
<name>A0A0F9AVT1_9ZZZZ</name>
<dbReference type="AlphaFoldDB" id="A0A0F9AVT1"/>
<proteinExistence type="predicted"/>
<organism evidence="1">
    <name type="scientific">marine sediment metagenome</name>
    <dbReference type="NCBI Taxonomy" id="412755"/>
    <lineage>
        <taxon>unclassified sequences</taxon>
        <taxon>metagenomes</taxon>
        <taxon>ecological metagenomes</taxon>
    </lineage>
</organism>
<sequence>MDDIQEQLDVERNRLQSQVSLLRHERMLLLRVILHMDF</sequence>
<dbReference type="EMBL" id="LAZR01052628">
    <property type="protein sequence ID" value="KKK82534.1"/>
    <property type="molecule type" value="Genomic_DNA"/>
</dbReference>
<reference evidence="1" key="1">
    <citation type="journal article" date="2015" name="Nature">
        <title>Complex archaea that bridge the gap between prokaryotes and eukaryotes.</title>
        <authorList>
            <person name="Spang A."/>
            <person name="Saw J.H."/>
            <person name="Jorgensen S.L."/>
            <person name="Zaremba-Niedzwiedzka K."/>
            <person name="Martijn J."/>
            <person name="Lind A.E."/>
            <person name="van Eijk R."/>
            <person name="Schleper C."/>
            <person name="Guy L."/>
            <person name="Ettema T.J."/>
        </authorList>
    </citation>
    <scope>NUCLEOTIDE SEQUENCE</scope>
</reference>
<gene>
    <name evidence="1" type="ORF">LCGC14_2802440</name>
</gene>
<accession>A0A0F9AVT1</accession>
<protein>
    <submittedName>
        <fullName evidence="1">Uncharacterized protein</fullName>
    </submittedName>
</protein>
<comment type="caution">
    <text evidence="1">The sequence shown here is derived from an EMBL/GenBank/DDBJ whole genome shotgun (WGS) entry which is preliminary data.</text>
</comment>